<dbReference type="GO" id="GO:0005524">
    <property type="term" value="F:ATP binding"/>
    <property type="evidence" value="ECO:0007669"/>
    <property type="project" value="UniProtKB-KW"/>
</dbReference>
<dbReference type="PROSITE" id="PS00211">
    <property type="entry name" value="ABC_TRANSPORTER_1"/>
    <property type="match status" value="1"/>
</dbReference>
<dbReference type="SUPFAM" id="SSF52540">
    <property type="entry name" value="P-loop containing nucleoside triphosphate hydrolases"/>
    <property type="match status" value="1"/>
</dbReference>
<evidence type="ECO:0000259" key="4">
    <source>
        <dbReference type="PROSITE" id="PS50893"/>
    </source>
</evidence>
<evidence type="ECO:0000313" key="6">
    <source>
        <dbReference type="Proteomes" id="UP000614410"/>
    </source>
</evidence>
<dbReference type="Gene3D" id="3.40.50.300">
    <property type="entry name" value="P-loop containing nucleotide triphosphate hydrolases"/>
    <property type="match status" value="1"/>
</dbReference>
<keyword evidence="3" id="KW-0067">ATP-binding</keyword>
<dbReference type="InterPro" id="IPR010230">
    <property type="entry name" value="FeS-cluster_ATPase_SufC"/>
</dbReference>
<evidence type="ECO:0000313" key="5">
    <source>
        <dbReference type="EMBL" id="MBJ7609843.1"/>
    </source>
</evidence>
<dbReference type="NCBIfam" id="TIGR01978">
    <property type="entry name" value="sufC"/>
    <property type="match status" value="1"/>
</dbReference>
<organism evidence="5 6">
    <name type="scientific">Candidatus Amunia macphersoniae</name>
    <dbReference type="NCBI Taxonomy" id="3127014"/>
    <lineage>
        <taxon>Bacteria</taxon>
        <taxon>Bacillati</taxon>
        <taxon>Candidatus Dormiibacterota</taxon>
        <taxon>Candidatus Dormibacteria</taxon>
        <taxon>Candidatus Aeolococcales</taxon>
        <taxon>Candidatus Aeolococcaceae</taxon>
        <taxon>Candidatus Amunia</taxon>
    </lineage>
</organism>
<evidence type="ECO:0000256" key="1">
    <source>
        <dbReference type="ARBA" id="ARBA00006216"/>
    </source>
</evidence>
<dbReference type="PROSITE" id="PS50893">
    <property type="entry name" value="ABC_TRANSPORTER_2"/>
    <property type="match status" value="1"/>
</dbReference>
<dbReference type="Proteomes" id="UP000614410">
    <property type="component" value="Unassembled WGS sequence"/>
</dbReference>
<sequence>MTEGSATAAADLVVSGLTVAVENKEILRGVDLTVPAGEVHALMGPNGSGKSTLAYTLSGHPKYTVTGGSASFGGQDLLALSADARARLGVFLCFQYPTAIPGVTTVNFMRAALRAQGKEMPAREFIRRLNEEMTALRIDESFRARYINDGFSGGEKKRAEILQMAMLRPRLSILDETDSGLDVDALRTVAQGVTRLAGPDMSVLVITHYPRILEYLKPDRVHVLNAGRVITSGGPELARQIESQGYEPIIGPVAAQAAASQTSLTGVVAEAGS</sequence>
<comment type="similarity">
    <text evidence="1">Belongs to the ABC transporter superfamily. Ycf16 family.</text>
</comment>
<feature type="domain" description="ABC transporter" evidence="4">
    <location>
        <begin position="12"/>
        <end position="251"/>
    </location>
</feature>
<keyword evidence="2" id="KW-0547">Nucleotide-binding</keyword>
<protein>
    <submittedName>
        <fullName evidence="5">Fe-S cluster assembly ATPase SufC</fullName>
    </submittedName>
</protein>
<dbReference type="InterPro" id="IPR017871">
    <property type="entry name" value="ABC_transporter-like_CS"/>
</dbReference>
<comment type="caution">
    <text evidence="5">The sequence shown here is derived from an EMBL/GenBank/DDBJ whole genome shotgun (WGS) entry which is preliminary data.</text>
</comment>
<name>A0A934KMY9_9BACT</name>
<evidence type="ECO:0000256" key="2">
    <source>
        <dbReference type="ARBA" id="ARBA00022741"/>
    </source>
</evidence>
<dbReference type="Pfam" id="PF00005">
    <property type="entry name" value="ABC_tran"/>
    <property type="match status" value="1"/>
</dbReference>
<dbReference type="PANTHER" id="PTHR43204:SF1">
    <property type="entry name" value="ABC TRANSPORTER I FAMILY MEMBER 6, CHLOROPLASTIC"/>
    <property type="match status" value="1"/>
</dbReference>
<dbReference type="InterPro" id="IPR027417">
    <property type="entry name" value="P-loop_NTPase"/>
</dbReference>
<evidence type="ECO:0000256" key="3">
    <source>
        <dbReference type="ARBA" id="ARBA00022840"/>
    </source>
</evidence>
<dbReference type="SMART" id="SM00382">
    <property type="entry name" value="AAA"/>
    <property type="match status" value="1"/>
</dbReference>
<dbReference type="PANTHER" id="PTHR43204">
    <property type="entry name" value="ABC TRANSPORTER I FAMILY MEMBER 6, CHLOROPLASTIC"/>
    <property type="match status" value="1"/>
</dbReference>
<dbReference type="CDD" id="cd03217">
    <property type="entry name" value="ABC_FeS_Assembly"/>
    <property type="match status" value="1"/>
</dbReference>
<proteinExistence type="inferred from homology"/>
<dbReference type="InterPro" id="IPR003593">
    <property type="entry name" value="AAA+_ATPase"/>
</dbReference>
<dbReference type="InterPro" id="IPR003439">
    <property type="entry name" value="ABC_transporter-like_ATP-bd"/>
</dbReference>
<reference evidence="5 6" key="1">
    <citation type="submission" date="2020-10" db="EMBL/GenBank/DDBJ databases">
        <title>Ca. Dormibacterota MAGs.</title>
        <authorList>
            <person name="Montgomery K."/>
        </authorList>
    </citation>
    <scope>NUCLEOTIDE SEQUENCE [LARGE SCALE GENOMIC DNA]</scope>
    <source>
        <strain evidence="5">Mitchell_Peninsula_5</strain>
    </source>
</reference>
<gene>
    <name evidence="5" type="primary">sufC</name>
    <name evidence="5" type="ORF">JF887_10515</name>
</gene>
<dbReference type="EMBL" id="JAEKNN010000052">
    <property type="protein sequence ID" value="MBJ7609843.1"/>
    <property type="molecule type" value="Genomic_DNA"/>
</dbReference>
<dbReference type="GO" id="GO:0016887">
    <property type="term" value="F:ATP hydrolysis activity"/>
    <property type="evidence" value="ECO:0007669"/>
    <property type="project" value="InterPro"/>
</dbReference>
<dbReference type="AlphaFoldDB" id="A0A934KMY9"/>
<accession>A0A934KMY9</accession>